<dbReference type="PROSITE" id="PS51384">
    <property type="entry name" value="FAD_FR"/>
    <property type="match status" value="1"/>
</dbReference>
<dbReference type="CDD" id="cd06193">
    <property type="entry name" value="siderophore_interacting"/>
    <property type="match status" value="1"/>
</dbReference>
<dbReference type="Pfam" id="PF08021">
    <property type="entry name" value="FAD_binding_9"/>
    <property type="match status" value="1"/>
</dbReference>
<dbReference type="InterPro" id="IPR007037">
    <property type="entry name" value="SIP_rossman_dom"/>
</dbReference>
<dbReference type="GO" id="GO:0016491">
    <property type="term" value="F:oxidoreductase activity"/>
    <property type="evidence" value="ECO:0007669"/>
    <property type="project" value="InterPro"/>
</dbReference>
<dbReference type="AlphaFoldDB" id="A0A839EF88"/>
<dbReference type="EMBL" id="JACGWX010000003">
    <property type="protein sequence ID" value="MBA8847975.1"/>
    <property type="molecule type" value="Genomic_DNA"/>
</dbReference>
<dbReference type="Pfam" id="PF04954">
    <property type="entry name" value="SIP"/>
    <property type="match status" value="1"/>
</dbReference>
<dbReference type="RefSeq" id="WP_182490787.1">
    <property type="nucleotide sequence ID" value="NZ_BAAAOV010000001.1"/>
</dbReference>
<evidence type="ECO:0000259" key="1">
    <source>
        <dbReference type="PROSITE" id="PS51384"/>
    </source>
</evidence>
<sequence>MPFTLTRHPFPPRLRHMRLASRTALVPRGAEGGGFVRIRLQSEGSLDGFTSPGAGDHLRVFVPEAPEWTGVAVDEGGNPTGPSRTETIVAFDAQAGWVDLDILVHASDAAGDAGLIGPWAAHAPLGSPAALADPKGSVVLTGSPAAFVLVGDDSAIPAVRRYLGVLGAGIPGLVLLETAFDPAALGVAVGAGVELRVLEPDPARPSAGLAAELAALAAESPPAAADDVFVFACGEQSLLAPARALLAAWGIDVERAVAKGYWRRR</sequence>
<evidence type="ECO:0000313" key="3">
    <source>
        <dbReference type="Proteomes" id="UP000585905"/>
    </source>
</evidence>
<keyword evidence="3" id="KW-1185">Reference proteome</keyword>
<reference evidence="2 3" key="1">
    <citation type="submission" date="2020-07" db="EMBL/GenBank/DDBJ databases">
        <title>Sequencing the genomes of 1000 actinobacteria strains.</title>
        <authorList>
            <person name="Klenk H.-P."/>
        </authorList>
    </citation>
    <scope>NUCLEOTIDE SEQUENCE [LARGE SCALE GENOMIC DNA]</scope>
    <source>
        <strain evidence="2 3">DSM 19663</strain>
    </source>
</reference>
<proteinExistence type="predicted"/>
<comment type="caution">
    <text evidence="2">The sequence shown here is derived from an EMBL/GenBank/DDBJ whole genome shotgun (WGS) entry which is preliminary data.</text>
</comment>
<accession>A0A839EF88</accession>
<feature type="domain" description="FAD-binding FR-type" evidence="1">
    <location>
        <begin position="12"/>
        <end position="141"/>
    </location>
</feature>
<evidence type="ECO:0000313" key="2">
    <source>
        <dbReference type="EMBL" id="MBA8847975.1"/>
    </source>
</evidence>
<dbReference type="PANTHER" id="PTHR30157">
    <property type="entry name" value="FERRIC REDUCTASE, NADPH-DEPENDENT"/>
    <property type="match status" value="1"/>
</dbReference>
<dbReference type="Gene3D" id="3.40.50.80">
    <property type="entry name" value="Nucleotide-binding domain of ferredoxin-NADP reductase (FNR) module"/>
    <property type="match status" value="1"/>
</dbReference>
<dbReference type="PANTHER" id="PTHR30157:SF0">
    <property type="entry name" value="NADPH-DEPENDENT FERRIC-CHELATE REDUCTASE"/>
    <property type="match status" value="1"/>
</dbReference>
<dbReference type="Gene3D" id="2.40.30.10">
    <property type="entry name" value="Translation factors"/>
    <property type="match status" value="1"/>
</dbReference>
<organism evidence="2 3">
    <name type="scientific">Microcella alkalica</name>
    <dbReference type="NCBI Taxonomy" id="355930"/>
    <lineage>
        <taxon>Bacteria</taxon>
        <taxon>Bacillati</taxon>
        <taxon>Actinomycetota</taxon>
        <taxon>Actinomycetes</taxon>
        <taxon>Micrococcales</taxon>
        <taxon>Microbacteriaceae</taxon>
        <taxon>Microcella</taxon>
    </lineage>
</organism>
<gene>
    <name evidence="2" type="ORF">FHX53_001567</name>
</gene>
<protein>
    <submittedName>
        <fullName evidence="2">NADPH-dependent ferric siderophore reductase</fullName>
    </submittedName>
</protein>
<dbReference type="Proteomes" id="UP000585905">
    <property type="component" value="Unassembled WGS sequence"/>
</dbReference>
<dbReference type="InterPro" id="IPR013113">
    <property type="entry name" value="SIP_FAD-bd"/>
</dbReference>
<dbReference type="InterPro" id="IPR017927">
    <property type="entry name" value="FAD-bd_FR_type"/>
</dbReference>
<dbReference type="InterPro" id="IPR039374">
    <property type="entry name" value="SIP_fam"/>
</dbReference>
<dbReference type="InterPro" id="IPR039261">
    <property type="entry name" value="FNR_nucleotide-bd"/>
</dbReference>
<name>A0A839EF88_9MICO</name>